<dbReference type="PIRSF" id="PIRSF004633">
    <property type="entry name" value="UCP_PLP_oxd"/>
    <property type="match status" value="1"/>
</dbReference>
<proteinExistence type="predicted"/>
<gene>
    <name evidence="2" type="ORF">METZ01_LOCUS156958</name>
</gene>
<reference evidence="2" key="1">
    <citation type="submission" date="2018-05" db="EMBL/GenBank/DDBJ databases">
        <authorList>
            <person name="Lanie J.A."/>
            <person name="Ng W.-L."/>
            <person name="Kazmierczak K.M."/>
            <person name="Andrzejewski T.M."/>
            <person name="Davidsen T.M."/>
            <person name="Wayne K.J."/>
            <person name="Tettelin H."/>
            <person name="Glass J.I."/>
            <person name="Rusch D."/>
            <person name="Podicherti R."/>
            <person name="Tsui H.-C.T."/>
            <person name="Winkler M.E."/>
        </authorList>
    </citation>
    <scope>NUCLEOTIDE SEQUENCE</scope>
</reference>
<dbReference type="Pfam" id="PF01243">
    <property type="entry name" value="PNPOx_N"/>
    <property type="match status" value="1"/>
</dbReference>
<dbReference type="AlphaFoldDB" id="A0A382ARV2"/>
<evidence type="ECO:0000259" key="1">
    <source>
        <dbReference type="Pfam" id="PF01243"/>
    </source>
</evidence>
<dbReference type="EMBL" id="UINC01026513">
    <property type="protein sequence ID" value="SVB04104.1"/>
    <property type="molecule type" value="Genomic_DNA"/>
</dbReference>
<accession>A0A382ARV2</accession>
<dbReference type="InterPro" id="IPR012349">
    <property type="entry name" value="Split_barrel_FMN-bd"/>
</dbReference>
<dbReference type="InterPro" id="IPR011576">
    <property type="entry name" value="Pyridox_Oxase_N"/>
</dbReference>
<name>A0A382ARV2_9ZZZZ</name>
<sequence>MKNIYKEYFAFMKKAKSVYISSVDENTKPEISYSPCVVDDEKNVYILVSDLSKRTSSLVQGRNVSLMFIEPEDQCEDLYVRIRLIFECSTKQIERKTEKWNEQIPVFLDKFGDIINILKSLRDFKMFCFSPVSGSYVKGFGKAYTIEGGALDQISHVNFSTNQKM</sequence>
<evidence type="ECO:0000313" key="2">
    <source>
        <dbReference type="EMBL" id="SVB04104.1"/>
    </source>
</evidence>
<protein>
    <recommendedName>
        <fullName evidence="1">Pyridoxamine 5'-phosphate oxidase N-terminal domain-containing protein</fullName>
    </recommendedName>
</protein>
<feature type="domain" description="Pyridoxamine 5'-phosphate oxidase N-terminal" evidence="1">
    <location>
        <begin position="6"/>
        <end position="136"/>
    </location>
</feature>
<dbReference type="Gene3D" id="2.30.110.10">
    <property type="entry name" value="Electron Transport, Fmn-binding Protein, Chain A"/>
    <property type="match status" value="1"/>
</dbReference>
<dbReference type="InterPro" id="IPR014419">
    <property type="entry name" value="HutZ"/>
</dbReference>
<dbReference type="SUPFAM" id="SSF50475">
    <property type="entry name" value="FMN-binding split barrel"/>
    <property type="match status" value="1"/>
</dbReference>
<organism evidence="2">
    <name type="scientific">marine metagenome</name>
    <dbReference type="NCBI Taxonomy" id="408172"/>
    <lineage>
        <taxon>unclassified sequences</taxon>
        <taxon>metagenomes</taxon>
        <taxon>ecological metagenomes</taxon>
    </lineage>
</organism>